<evidence type="ECO:0000313" key="3">
    <source>
        <dbReference type="Proteomes" id="UP001055804"/>
    </source>
</evidence>
<dbReference type="Pfam" id="PF04748">
    <property type="entry name" value="Polysacc_deac_2"/>
    <property type="match status" value="1"/>
</dbReference>
<dbReference type="InterPro" id="IPR011330">
    <property type="entry name" value="Glyco_hydro/deAcase_b/a-brl"/>
</dbReference>
<dbReference type="PANTHER" id="PTHR30105:SF2">
    <property type="entry name" value="DIVERGENT POLYSACCHARIDE DEACETYLASE SUPERFAMILY"/>
    <property type="match status" value="1"/>
</dbReference>
<organism evidence="2 3">
    <name type="scientific">Futiania mangrovi</name>
    <dbReference type="NCBI Taxonomy" id="2959716"/>
    <lineage>
        <taxon>Bacteria</taxon>
        <taxon>Pseudomonadati</taxon>
        <taxon>Pseudomonadota</taxon>
        <taxon>Alphaproteobacteria</taxon>
        <taxon>Futianiales</taxon>
        <taxon>Futianiaceae</taxon>
        <taxon>Futiania</taxon>
    </lineage>
</organism>
<gene>
    <name evidence="2" type="ORF">NJQ99_09815</name>
</gene>
<dbReference type="PANTHER" id="PTHR30105">
    <property type="entry name" value="UNCHARACTERIZED YIBQ-RELATED"/>
    <property type="match status" value="1"/>
</dbReference>
<dbReference type="RefSeq" id="WP_269332654.1">
    <property type="nucleotide sequence ID" value="NZ_JAMZFT010000002.1"/>
</dbReference>
<evidence type="ECO:0000256" key="1">
    <source>
        <dbReference type="SAM" id="MobiDB-lite"/>
    </source>
</evidence>
<feature type="region of interest" description="Disordered" evidence="1">
    <location>
        <begin position="65"/>
        <end position="147"/>
    </location>
</feature>
<dbReference type="SUPFAM" id="SSF88713">
    <property type="entry name" value="Glycoside hydrolase/deacetylase"/>
    <property type="match status" value="1"/>
</dbReference>
<sequence length="411" mass="41744">MTVARWSLSLALVTVLGGIGVIAGWLPREAPDVQRGKQVVILAMTPEGAPPEVLLSEPDRGTLAVAPRVPDLPRPVTGEAPSTASASADGAPSAGADGGTAPAGDTLIITLPPAGSAQSGGGEADTRPVPDITASPPRGFGPPTPLAAAPVAAVTEDTPAGPLPRMAEDGRTPRDVYARPFGAAQGGPLVALVIGGIGLDHNTSLAAIRDLPGEVTLALAPYPPQIADWAREAREAGHELLLEVPMEPFSTAQEPGPSALLTSIGTGENIARLHWLMSRFPGFVGVTNYLGGRFTSDAMRMQAVANDLAARGLLFLESGGSRLSQAQEAAAAAGLPYLKASRIVDLTPAAGDVRARLAELVQIAREKGSAVGVGAALPGTIEAIVSWAPTLEASGVRLAPLSALAARKDTQ</sequence>
<name>A0A9J6PJI2_9PROT</name>
<dbReference type="AlphaFoldDB" id="A0A9J6PJI2"/>
<feature type="compositionally biased region" description="Low complexity" evidence="1">
    <location>
        <begin position="80"/>
        <end position="106"/>
    </location>
</feature>
<keyword evidence="3" id="KW-1185">Reference proteome</keyword>
<comment type="caution">
    <text evidence="2">The sequence shown here is derived from an EMBL/GenBank/DDBJ whole genome shotgun (WGS) entry which is preliminary data.</text>
</comment>
<proteinExistence type="predicted"/>
<accession>A0A9J6PJI2</accession>
<dbReference type="EMBL" id="JAMZFT010000002">
    <property type="protein sequence ID" value="MCP1336703.1"/>
    <property type="molecule type" value="Genomic_DNA"/>
</dbReference>
<dbReference type="GO" id="GO:0005975">
    <property type="term" value="P:carbohydrate metabolic process"/>
    <property type="evidence" value="ECO:0007669"/>
    <property type="project" value="InterPro"/>
</dbReference>
<protein>
    <submittedName>
        <fullName evidence="2">Divergent polysaccharide deacetylase family protein</fullName>
    </submittedName>
</protein>
<dbReference type="CDD" id="cd10936">
    <property type="entry name" value="CE4_DAC2"/>
    <property type="match status" value="1"/>
</dbReference>
<dbReference type="InterPro" id="IPR006837">
    <property type="entry name" value="Divergent_DAC"/>
</dbReference>
<dbReference type="Gene3D" id="3.20.20.370">
    <property type="entry name" value="Glycoside hydrolase/deacetylase"/>
    <property type="match status" value="1"/>
</dbReference>
<reference evidence="2" key="1">
    <citation type="submission" date="2022-06" db="EMBL/GenBank/DDBJ databases">
        <title>Isolation and Genomics of Futiania mangrovii gen. nov., sp. nov., a Rare and Metabolically-versatile member in the Class Alphaproteobacteria.</title>
        <authorList>
            <person name="Liu L."/>
            <person name="Huang W.-C."/>
            <person name="Pan J."/>
            <person name="Li J."/>
            <person name="Huang Y."/>
            <person name="Du H."/>
            <person name="Liu Y."/>
            <person name="Li M."/>
        </authorList>
    </citation>
    <scope>NUCLEOTIDE SEQUENCE</scope>
    <source>
        <strain evidence="2">FT118</strain>
    </source>
</reference>
<dbReference type="Proteomes" id="UP001055804">
    <property type="component" value="Unassembled WGS sequence"/>
</dbReference>
<evidence type="ECO:0000313" key="2">
    <source>
        <dbReference type="EMBL" id="MCP1336703.1"/>
    </source>
</evidence>